<dbReference type="Pfam" id="PF03208">
    <property type="entry name" value="PRA1"/>
    <property type="match status" value="1"/>
</dbReference>
<evidence type="ECO:0000256" key="3">
    <source>
        <dbReference type="ARBA" id="ARBA00004922"/>
    </source>
</evidence>
<feature type="transmembrane region" description="Helical" evidence="12">
    <location>
        <begin position="355"/>
        <end position="374"/>
    </location>
</feature>
<evidence type="ECO:0000256" key="5">
    <source>
        <dbReference type="ARBA" id="ARBA00008715"/>
    </source>
</evidence>
<feature type="transmembrane region" description="Helical" evidence="12">
    <location>
        <begin position="665"/>
        <end position="685"/>
    </location>
</feature>
<dbReference type="InterPro" id="IPR004856">
    <property type="entry name" value="Glyco_trans_ALG6/ALG8"/>
</dbReference>
<evidence type="ECO:0000256" key="11">
    <source>
        <dbReference type="ARBA" id="ARBA00023136"/>
    </source>
</evidence>
<evidence type="ECO:0000256" key="13">
    <source>
        <dbReference type="SAM" id="MobiDB-lite"/>
    </source>
</evidence>
<dbReference type="PANTHER" id="PTHR12413:SF1">
    <property type="entry name" value="DOLICHYL PYROPHOSPHATE MAN9GLCNAC2 ALPHA-1,3-GLUCOSYLTRANSFERASE"/>
    <property type="match status" value="1"/>
</dbReference>
<dbReference type="EC" id="2.4.1.-" evidence="12"/>
<evidence type="ECO:0000256" key="7">
    <source>
        <dbReference type="ARBA" id="ARBA00022679"/>
    </source>
</evidence>
<evidence type="ECO:0000313" key="15">
    <source>
        <dbReference type="Proteomes" id="UP001341840"/>
    </source>
</evidence>
<accession>A0ABU6SJL6</accession>
<proteinExistence type="inferred from homology"/>
<comment type="similarity">
    <text evidence="5 12">Belongs to the ALG6/ALG8 glucosyltransferase family.</text>
</comment>
<dbReference type="Proteomes" id="UP001341840">
    <property type="component" value="Unassembled WGS sequence"/>
</dbReference>
<comment type="pathway">
    <text evidence="3 12">Protein modification; protein glycosylation.</text>
</comment>
<keyword evidence="9 12" id="KW-0256">Endoplasmic reticulum</keyword>
<evidence type="ECO:0000256" key="8">
    <source>
        <dbReference type="ARBA" id="ARBA00022692"/>
    </source>
</evidence>
<organism evidence="14 15">
    <name type="scientific">Stylosanthes scabra</name>
    <dbReference type="NCBI Taxonomy" id="79078"/>
    <lineage>
        <taxon>Eukaryota</taxon>
        <taxon>Viridiplantae</taxon>
        <taxon>Streptophyta</taxon>
        <taxon>Embryophyta</taxon>
        <taxon>Tracheophyta</taxon>
        <taxon>Spermatophyta</taxon>
        <taxon>Magnoliopsida</taxon>
        <taxon>eudicotyledons</taxon>
        <taxon>Gunneridae</taxon>
        <taxon>Pentapetalae</taxon>
        <taxon>rosids</taxon>
        <taxon>fabids</taxon>
        <taxon>Fabales</taxon>
        <taxon>Fabaceae</taxon>
        <taxon>Papilionoideae</taxon>
        <taxon>50 kb inversion clade</taxon>
        <taxon>dalbergioids sensu lato</taxon>
        <taxon>Dalbergieae</taxon>
        <taxon>Pterocarpus clade</taxon>
        <taxon>Stylosanthes</taxon>
    </lineage>
</organism>
<comment type="subcellular location">
    <subcellularLocation>
        <location evidence="2 12">Endoplasmic reticulum membrane</location>
        <topology evidence="2 12">Multi-pass membrane protein</topology>
    </subcellularLocation>
</comment>
<comment type="caution">
    <text evidence="14">The sequence shown here is derived from an EMBL/GenBank/DDBJ whole genome shotgun (WGS) entry which is preliminary data.</text>
</comment>
<comment type="function">
    <text evidence="1">May be involved in both secretory and endocytic intracellular trafficking in the endosomal/prevacuolar compartments.</text>
</comment>
<gene>
    <name evidence="14" type="ORF">PIB30_057621</name>
</gene>
<feature type="transmembrane region" description="Helical" evidence="12">
    <location>
        <begin position="205"/>
        <end position="230"/>
    </location>
</feature>
<reference evidence="14 15" key="1">
    <citation type="journal article" date="2023" name="Plants (Basel)">
        <title>Bridging the Gap: Combining Genomics and Transcriptomics Approaches to Understand Stylosanthes scabra, an Orphan Legume from the Brazilian Caatinga.</title>
        <authorList>
            <person name="Ferreira-Neto J.R.C."/>
            <person name="da Silva M.D."/>
            <person name="Binneck E."/>
            <person name="de Melo N.F."/>
            <person name="da Silva R.H."/>
            <person name="de Melo A.L.T.M."/>
            <person name="Pandolfi V."/>
            <person name="Bustamante F.O."/>
            <person name="Brasileiro-Vidal A.C."/>
            <person name="Benko-Iseppon A.M."/>
        </authorList>
    </citation>
    <scope>NUCLEOTIDE SEQUENCE [LARGE SCALE GENOMIC DNA]</scope>
    <source>
        <tissue evidence="14">Leaves</tissue>
    </source>
</reference>
<feature type="transmembrane region" description="Helical" evidence="12">
    <location>
        <begin position="37"/>
        <end position="56"/>
    </location>
</feature>
<feature type="transmembrane region" description="Helical" evidence="12">
    <location>
        <begin position="578"/>
        <end position="594"/>
    </location>
</feature>
<evidence type="ECO:0000256" key="4">
    <source>
        <dbReference type="ARBA" id="ARBA00006483"/>
    </source>
</evidence>
<evidence type="ECO:0000256" key="6">
    <source>
        <dbReference type="ARBA" id="ARBA00022676"/>
    </source>
</evidence>
<keyword evidence="6 12" id="KW-0328">Glycosyltransferase</keyword>
<evidence type="ECO:0000256" key="12">
    <source>
        <dbReference type="RuleBase" id="RU363110"/>
    </source>
</evidence>
<comment type="similarity">
    <text evidence="4">Belongs to the PRA1 family.</text>
</comment>
<feature type="transmembrane region" description="Helical" evidence="12">
    <location>
        <begin position="554"/>
        <end position="572"/>
    </location>
</feature>
<dbReference type="EMBL" id="JASCZI010060889">
    <property type="protein sequence ID" value="MED6136615.1"/>
    <property type="molecule type" value="Genomic_DNA"/>
</dbReference>
<keyword evidence="11 12" id="KW-0472">Membrane</keyword>
<name>A0ABU6SJL6_9FABA</name>
<keyword evidence="15" id="KW-1185">Reference proteome</keyword>
<evidence type="ECO:0000256" key="1">
    <source>
        <dbReference type="ARBA" id="ARBA00002501"/>
    </source>
</evidence>
<dbReference type="PANTHER" id="PTHR12413">
    <property type="entry name" value="DOLICHYL GLYCOSYLTRANSFERASE"/>
    <property type="match status" value="1"/>
</dbReference>
<feature type="transmembrane region" description="Helical" evidence="12">
    <location>
        <begin position="331"/>
        <end position="349"/>
    </location>
</feature>
<dbReference type="InterPro" id="IPR004895">
    <property type="entry name" value="Prenylated_rab_accept_PRA1"/>
</dbReference>
<evidence type="ECO:0000256" key="10">
    <source>
        <dbReference type="ARBA" id="ARBA00022989"/>
    </source>
</evidence>
<feature type="region of interest" description="Disordered" evidence="13">
    <location>
        <begin position="472"/>
        <end position="494"/>
    </location>
</feature>
<protein>
    <recommendedName>
        <fullName evidence="12">Alpha-1,3-glucosyltransferase</fullName>
        <ecNumber evidence="12">2.4.1.-</ecNumber>
    </recommendedName>
</protein>
<evidence type="ECO:0000313" key="14">
    <source>
        <dbReference type="EMBL" id="MED6136615.1"/>
    </source>
</evidence>
<keyword evidence="7 12" id="KW-0808">Transferase</keyword>
<feature type="transmembrane region" description="Helical" evidence="12">
    <location>
        <begin position="418"/>
        <end position="435"/>
    </location>
</feature>
<sequence length="688" mass="77184">MVKGKKTSSDTVSVVDGDGEQSCCWWWLVHKGTTTTFLIVGLFALLVRAAVSLHPYSGFANPPKFGDYEAQRHWMEITINLPIQEWYRNSTNNDLSYWGLDYPPLTAYQSFIHGLFLRFCHPASVSLFTSRGHESYPGKLLMRWTVLSSDLLIFFPAVLYFVIVHYGQPSRSRKSDIGWHIAMLLLNPCLILIDHGHFQYNCISLGFTIGAVASVLSGMDVAACVLYCLALNHKQMSAYFAPAFFSHLLGKSLRHKHPLLEVSKLGFYVLGTFAAVWWPYLYSKDSVLEVLSRLAPFERGIFEDYVANFWCASSIIIKWKRLFTSESLRLLSFIATVITCLPSMIQQIKSPSNRGFLYGLLNCSFAFYMFSFQVHEKSILLPLLPASLLAMEEPFIFRWFMQFAMLSMFPLICRDGLVVPYLALLALFILIFDAPDQQRVKESNYFYNYLGATTSLQLPRAYSQSHARAFGDSRTTMSAPPTLPQSTNTAPAGAASQPPIATPAFRAFISRLSSSLRQGFSQRRPWTELADRSSFSKPESLTEAYSRIRKNFNYFRVNYVTLIVFALAVSLITHPFSLLVLLGLLASWCFLYFFRPADQPVILFGRTFADRETLGLLTVLTIFVVFLTSVGSLLISAMMVGIAIVCAHGAFRMPEDLFLDEQEPGSAGFLSFLGGAAASAAAPVVSRV</sequence>
<dbReference type="Pfam" id="PF03155">
    <property type="entry name" value="Alg6_Alg8"/>
    <property type="match status" value="1"/>
</dbReference>
<feature type="compositionally biased region" description="Polar residues" evidence="13">
    <location>
        <begin position="473"/>
        <end position="490"/>
    </location>
</feature>
<feature type="transmembrane region" description="Helical" evidence="12">
    <location>
        <begin position="614"/>
        <end position="645"/>
    </location>
</feature>
<keyword evidence="10 12" id="KW-1133">Transmembrane helix</keyword>
<evidence type="ECO:0000256" key="2">
    <source>
        <dbReference type="ARBA" id="ARBA00004477"/>
    </source>
</evidence>
<feature type="transmembrane region" description="Helical" evidence="12">
    <location>
        <begin position="177"/>
        <end position="193"/>
    </location>
</feature>
<evidence type="ECO:0000256" key="9">
    <source>
        <dbReference type="ARBA" id="ARBA00022824"/>
    </source>
</evidence>
<keyword evidence="8 12" id="KW-0812">Transmembrane</keyword>
<feature type="transmembrane region" description="Helical" evidence="12">
    <location>
        <begin position="140"/>
        <end position="165"/>
    </location>
</feature>